<dbReference type="EMBL" id="JAGIKV010000002">
    <property type="protein sequence ID" value="MBP2244234.1"/>
    <property type="molecule type" value="Genomic_DNA"/>
</dbReference>
<feature type="domain" description="DUF2262" evidence="2">
    <location>
        <begin position="2"/>
        <end position="138"/>
    </location>
</feature>
<sequence length="139" mass="16579">MYNEEFNSYEHTEGKVYYSLKLENESTNVDELMSRAEKLICQFDEFEKRAKTQIAQHLIDYKNDFWPEYDEDDENLNWDDVDAGKYDVTTEDFERVITLLDIELRVDHIYCECSDGDLFGGHRIHAKFDHDYNLIDADV</sequence>
<proteinExistence type="predicted"/>
<feature type="coiled-coil region" evidence="1">
    <location>
        <begin position="22"/>
        <end position="49"/>
    </location>
</feature>
<protein>
    <recommendedName>
        <fullName evidence="2">DUF2262 domain-containing protein</fullName>
    </recommendedName>
</protein>
<evidence type="ECO:0000256" key="1">
    <source>
        <dbReference type="SAM" id="Coils"/>
    </source>
</evidence>
<name>A0ABS4RND1_PAEXY</name>
<evidence type="ECO:0000313" key="3">
    <source>
        <dbReference type="EMBL" id="MBP2244234.1"/>
    </source>
</evidence>
<comment type="caution">
    <text evidence="3">The sequence shown here is derived from an EMBL/GenBank/DDBJ whole genome shotgun (WGS) entry which is preliminary data.</text>
</comment>
<accession>A0ABS4RND1</accession>
<dbReference type="Proteomes" id="UP000810207">
    <property type="component" value="Unassembled WGS sequence"/>
</dbReference>
<keyword evidence="1" id="KW-0175">Coiled coil</keyword>
<dbReference type="InterPro" id="IPR019260">
    <property type="entry name" value="DUF2262"/>
</dbReference>
<gene>
    <name evidence="3" type="ORF">J2Z28_000844</name>
</gene>
<keyword evidence="4" id="KW-1185">Reference proteome</keyword>
<reference evidence="3 4" key="1">
    <citation type="submission" date="2021-03" db="EMBL/GenBank/DDBJ databases">
        <title>Genomic Encyclopedia of Type Strains, Phase IV (KMG-IV): sequencing the most valuable type-strain genomes for metagenomic binning, comparative biology and taxonomic classification.</title>
        <authorList>
            <person name="Goeker M."/>
        </authorList>
    </citation>
    <scope>NUCLEOTIDE SEQUENCE [LARGE SCALE GENOMIC DNA]</scope>
    <source>
        <strain evidence="3 4">DSM 21292</strain>
    </source>
</reference>
<evidence type="ECO:0000259" key="2">
    <source>
        <dbReference type="Pfam" id="PF10020"/>
    </source>
</evidence>
<evidence type="ECO:0000313" key="4">
    <source>
        <dbReference type="Proteomes" id="UP000810207"/>
    </source>
</evidence>
<dbReference type="Pfam" id="PF10020">
    <property type="entry name" value="DUF2262"/>
    <property type="match status" value="1"/>
</dbReference>
<organism evidence="3 4">
    <name type="scientific">Paenibacillus xylanexedens</name>
    <dbReference type="NCBI Taxonomy" id="528191"/>
    <lineage>
        <taxon>Bacteria</taxon>
        <taxon>Bacillati</taxon>
        <taxon>Bacillota</taxon>
        <taxon>Bacilli</taxon>
        <taxon>Bacillales</taxon>
        <taxon>Paenibacillaceae</taxon>
        <taxon>Paenibacillus</taxon>
    </lineage>
</organism>